<comment type="subcellular location">
    <subcellularLocation>
        <location evidence="1">Endoplasmic reticulum membrane</location>
        <topology evidence="1">Multi-pass membrane protein</topology>
    </subcellularLocation>
</comment>
<feature type="transmembrane region" description="Helical" evidence="9">
    <location>
        <begin position="408"/>
        <end position="430"/>
    </location>
</feature>
<feature type="domain" description="Lipase maturation factor 1/2 N-terminal" evidence="11">
    <location>
        <begin position="131"/>
        <end position="313"/>
    </location>
</feature>
<dbReference type="Pfam" id="PF06762">
    <property type="entry name" value="LMF1"/>
    <property type="match status" value="1"/>
</dbReference>
<reference evidence="13 14" key="1">
    <citation type="submission" date="2019-07" db="EMBL/GenBank/DDBJ databases">
        <title>Genomes of Cafeteria roenbergensis.</title>
        <authorList>
            <person name="Fischer M.G."/>
            <person name="Hackl T."/>
            <person name="Roman M."/>
        </authorList>
    </citation>
    <scope>NUCLEOTIDE SEQUENCE [LARGE SCALE GENOMIC DNA]</scope>
    <source>
        <strain evidence="13 14">BVI</strain>
    </source>
</reference>
<dbReference type="PANTHER" id="PTHR14463:SF5">
    <property type="entry name" value="LIPASE MATURATION FACTOR 2"/>
    <property type="match status" value="1"/>
</dbReference>
<dbReference type="EMBL" id="VLTN01000006">
    <property type="protein sequence ID" value="KAA0155650.1"/>
    <property type="molecule type" value="Genomic_DNA"/>
</dbReference>
<keyword evidence="10" id="KW-0732">Signal</keyword>
<dbReference type="Proteomes" id="UP000323011">
    <property type="component" value="Unassembled WGS sequence"/>
</dbReference>
<sequence>MWGMLCGCGWSARAADKLLLLIALVAFASLAQQVRGVLGADGIEAVGETLLGFANWKAPDFAPAQVFRVLPTLLWWAPKTGLPFETALEVLLLVGTCTALLGIALGGSTLLFLVLWGVYLSVFVSGGTMLSFQWDMLLLEALFAAALHAPLLPEVATAFFRRWLWPSLGAKPGAGMSQAVAVAESAPPSTHSVSARWLLRALLVKLMLMAGAVKIQSQCPTWLGLTALAVHFQGQCLPHALSWWAAQPPPLLLKAGVAATLLIEGPMVPLLAVPIWPVRAVAAWLQVLLQLAIVLTGNYNFFNVLTMLLAVYAAMEDPVLPSPPAGPTHGRGHQDAPASLMGRIEAFWTAASRSSVAWAAGIAVNVVVAAAAANSMFLVVDVSRGEPLPWWRAYDLELIPDFEKVMNAFLAFLLPRVFGTLAVLIVVSGLRQAVAVLVWAPRPDATEDVPGEAPLPARDLRLSDAAAALWALLVAAACLVVLGASSHVMAVSLLRGVGTPRTAVPFAPILAERAAKALHNWHVASPYGLFRRMTGVGGLVEDPLTGVKAQLGARPEIVLEGTRDQGRSWHVLPFQHKPTDVERTPTLAIPHQPRLDWQMWFAALGSYQTSPWTLTLADKLLEGSPDVTALLDTERWPFVPASGQCGPSSSETATEASDCVLVPGGKAVLRPLALRARLVQMDFSRLDTPWHRLQLLEPAVGEATLVNQSLSELVSSWALRAFNQAMGTNSAEGDGTRAPWWVAAGAGSASPAGNVGPVQGGTDFLPAITRGHAGIASALTQIRRPRISPAQRATMLAERASCDFASLGEPFRPAGPVATWLCKAVEWGHAVRAWRLDVVALAAALCLMANRLLLGAALPDDVAAAK</sequence>
<feature type="transmembrane region" description="Helical" evidence="9">
    <location>
        <begin position="288"/>
        <end position="315"/>
    </location>
</feature>
<evidence type="ECO:0000313" key="14">
    <source>
        <dbReference type="Proteomes" id="UP000323011"/>
    </source>
</evidence>
<evidence type="ECO:0000256" key="9">
    <source>
        <dbReference type="SAM" id="Phobius"/>
    </source>
</evidence>
<feature type="transmembrane region" description="Helical" evidence="9">
    <location>
        <begin position="356"/>
        <end position="380"/>
    </location>
</feature>
<feature type="transmembrane region" description="Helical" evidence="9">
    <location>
        <begin position="465"/>
        <end position="485"/>
    </location>
</feature>
<evidence type="ECO:0000256" key="3">
    <source>
        <dbReference type="ARBA" id="ARBA00022692"/>
    </source>
</evidence>
<protein>
    <recommendedName>
        <fullName evidence="8">Lipase maturation factor 2</fullName>
    </recommendedName>
</protein>
<accession>A0A5A8CTZ0</accession>
<dbReference type="InterPro" id="IPR009613">
    <property type="entry name" value="LMF"/>
</dbReference>
<evidence type="ECO:0000256" key="2">
    <source>
        <dbReference type="ARBA" id="ARBA00005512"/>
    </source>
</evidence>
<keyword evidence="6 9" id="KW-0472">Membrane</keyword>
<feature type="transmembrane region" description="Helical" evidence="9">
    <location>
        <begin position="91"/>
        <end position="124"/>
    </location>
</feature>
<keyword evidence="5 9" id="KW-1133">Transmembrane helix</keyword>
<evidence type="ECO:0000256" key="1">
    <source>
        <dbReference type="ARBA" id="ARBA00004477"/>
    </source>
</evidence>
<dbReference type="Pfam" id="PF25179">
    <property type="entry name" value="LMF1_C"/>
    <property type="match status" value="1"/>
</dbReference>
<dbReference type="PANTHER" id="PTHR14463">
    <property type="entry name" value="LIPASE MATURATION FACTOR"/>
    <property type="match status" value="1"/>
</dbReference>
<comment type="similarity">
    <text evidence="2">Belongs to the lipase maturation factor family.</text>
</comment>
<evidence type="ECO:0000259" key="12">
    <source>
        <dbReference type="Pfam" id="PF25179"/>
    </source>
</evidence>
<evidence type="ECO:0000259" key="11">
    <source>
        <dbReference type="Pfam" id="PF06762"/>
    </source>
</evidence>
<dbReference type="InterPro" id="IPR057433">
    <property type="entry name" value="LMF1/2_C"/>
</dbReference>
<keyword evidence="4" id="KW-0256">Endoplasmic reticulum</keyword>
<keyword evidence="3 9" id="KW-0812">Transmembrane</keyword>
<name>A0A5A8CTZ0_CAFRO</name>
<proteinExistence type="inferred from homology"/>
<comment type="caution">
    <text evidence="13">The sequence shown here is derived from an EMBL/GenBank/DDBJ whole genome shotgun (WGS) entry which is preliminary data.</text>
</comment>
<evidence type="ECO:0000256" key="10">
    <source>
        <dbReference type="SAM" id="SignalP"/>
    </source>
</evidence>
<keyword evidence="14" id="KW-1185">Reference proteome</keyword>
<keyword evidence="7" id="KW-0325">Glycoprotein</keyword>
<evidence type="ECO:0000256" key="8">
    <source>
        <dbReference type="ARBA" id="ARBA00040643"/>
    </source>
</evidence>
<feature type="domain" description="Lipase maturation factor 1/2 C-terminal" evidence="12">
    <location>
        <begin position="552"/>
        <end position="638"/>
    </location>
</feature>
<organism evidence="13 14">
    <name type="scientific">Cafeteria roenbergensis</name>
    <name type="common">Marine flagellate</name>
    <dbReference type="NCBI Taxonomy" id="33653"/>
    <lineage>
        <taxon>Eukaryota</taxon>
        <taxon>Sar</taxon>
        <taxon>Stramenopiles</taxon>
        <taxon>Bigyra</taxon>
        <taxon>Opalozoa</taxon>
        <taxon>Bicosoecida</taxon>
        <taxon>Cafeteriaceae</taxon>
        <taxon>Cafeteria</taxon>
    </lineage>
</organism>
<feature type="chain" id="PRO_5022928572" description="Lipase maturation factor 2" evidence="10">
    <location>
        <begin position="37"/>
        <end position="866"/>
    </location>
</feature>
<dbReference type="InterPro" id="IPR057434">
    <property type="entry name" value="LMF1/2_N"/>
</dbReference>
<gene>
    <name evidence="13" type="ORF">FNF29_01565</name>
</gene>
<evidence type="ECO:0000256" key="4">
    <source>
        <dbReference type="ARBA" id="ARBA00022824"/>
    </source>
</evidence>
<evidence type="ECO:0000256" key="5">
    <source>
        <dbReference type="ARBA" id="ARBA00022989"/>
    </source>
</evidence>
<dbReference type="GO" id="GO:0005789">
    <property type="term" value="C:endoplasmic reticulum membrane"/>
    <property type="evidence" value="ECO:0007669"/>
    <property type="project" value="UniProtKB-SubCell"/>
</dbReference>
<dbReference type="AlphaFoldDB" id="A0A5A8CTZ0"/>
<evidence type="ECO:0000256" key="6">
    <source>
        <dbReference type="ARBA" id="ARBA00023136"/>
    </source>
</evidence>
<dbReference type="OMA" id="EAMRITI"/>
<dbReference type="GO" id="GO:0051604">
    <property type="term" value="P:protein maturation"/>
    <property type="evidence" value="ECO:0007669"/>
    <property type="project" value="InterPro"/>
</dbReference>
<feature type="signal peptide" evidence="10">
    <location>
        <begin position="1"/>
        <end position="36"/>
    </location>
</feature>
<evidence type="ECO:0000256" key="7">
    <source>
        <dbReference type="ARBA" id="ARBA00023180"/>
    </source>
</evidence>
<evidence type="ECO:0000313" key="13">
    <source>
        <dbReference type="EMBL" id="KAA0155650.1"/>
    </source>
</evidence>